<dbReference type="KEGG" id="lpav:PLANPX_1255"/>
<evidence type="ECO:0000313" key="3">
    <source>
        <dbReference type="Proteomes" id="UP000326837"/>
    </source>
</evidence>
<protein>
    <submittedName>
        <fullName evidence="2">Uncharacterized protein</fullName>
    </submittedName>
</protein>
<keyword evidence="1" id="KW-0472">Membrane</keyword>
<dbReference type="EMBL" id="AP021861">
    <property type="protein sequence ID" value="BBO31643.1"/>
    <property type="molecule type" value="Genomic_DNA"/>
</dbReference>
<keyword evidence="1" id="KW-1133">Transmembrane helix</keyword>
<dbReference type="Proteomes" id="UP000326837">
    <property type="component" value="Chromosome"/>
</dbReference>
<name>A0A5K7XBF8_9BACT</name>
<accession>A0A5K7XBF8</accession>
<organism evidence="2 3">
    <name type="scientific">Lacipirellula parvula</name>
    <dbReference type="NCBI Taxonomy" id="2650471"/>
    <lineage>
        <taxon>Bacteria</taxon>
        <taxon>Pseudomonadati</taxon>
        <taxon>Planctomycetota</taxon>
        <taxon>Planctomycetia</taxon>
        <taxon>Pirellulales</taxon>
        <taxon>Lacipirellulaceae</taxon>
        <taxon>Lacipirellula</taxon>
    </lineage>
</organism>
<keyword evidence="3" id="KW-1185">Reference proteome</keyword>
<reference evidence="3" key="1">
    <citation type="submission" date="2019-10" db="EMBL/GenBank/DDBJ databases">
        <title>Lacipirellula parvula gen. nov., sp. nov., representing a lineage of planctomycetes widespread in freshwater anoxic habitats, and description of the family Lacipirellulaceae.</title>
        <authorList>
            <person name="Dedysh S.N."/>
            <person name="Kulichevskaya I.S."/>
            <person name="Beletsky A.V."/>
            <person name="Rakitin A.L."/>
            <person name="Mardanov A.V."/>
            <person name="Ivanova A.A."/>
            <person name="Saltykova V.X."/>
            <person name="Rijpstra W.I.C."/>
            <person name="Sinninghe Damste J.S."/>
            <person name="Ravin N.V."/>
        </authorList>
    </citation>
    <scope>NUCLEOTIDE SEQUENCE [LARGE SCALE GENOMIC DNA]</scope>
    <source>
        <strain evidence="3">PX69</strain>
    </source>
</reference>
<proteinExistence type="predicted"/>
<gene>
    <name evidence="2" type="ORF">PLANPX_1255</name>
</gene>
<feature type="transmembrane region" description="Helical" evidence="1">
    <location>
        <begin position="24"/>
        <end position="45"/>
    </location>
</feature>
<dbReference type="AlphaFoldDB" id="A0A5K7XBF8"/>
<evidence type="ECO:0000256" key="1">
    <source>
        <dbReference type="SAM" id="Phobius"/>
    </source>
</evidence>
<sequence>MKPPMDGDERRSFFFIRVYLRSSAVPYISLYSLGALGVLGVLGVLGG</sequence>
<evidence type="ECO:0000313" key="2">
    <source>
        <dbReference type="EMBL" id="BBO31643.1"/>
    </source>
</evidence>
<keyword evidence="1" id="KW-0812">Transmembrane</keyword>